<keyword evidence="4" id="KW-1185">Reference proteome</keyword>
<dbReference type="OrthoDB" id="4456959at2759"/>
<organism evidence="3 4">
    <name type="scientific">Phanerochaete sordida</name>
    <dbReference type="NCBI Taxonomy" id="48140"/>
    <lineage>
        <taxon>Eukaryota</taxon>
        <taxon>Fungi</taxon>
        <taxon>Dikarya</taxon>
        <taxon>Basidiomycota</taxon>
        <taxon>Agaricomycotina</taxon>
        <taxon>Agaricomycetes</taxon>
        <taxon>Polyporales</taxon>
        <taxon>Phanerochaetaceae</taxon>
        <taxon>Phanerochaete</taxon>
    </lineage>
</organism>
<keyword evidence="1" id="KW-0539">Nucleus</keyword>
<dbReference type="PANTHER" id="PTHR46910:SF38">
    <property type="entry name" value="ZN(2)-C6 FUNGAL-TYPE DOMAIN-CONTAINING PROTEIN"/>
    <property type="match status" value="1"/>
</dbReference>
<comment type="caution">
    <text evidence="3">The sequence shown here is derived from an EMBL/GenBank/DDBJ whole genome shotgun (WGS) entry which is preliminary data.</text>
</comment>
<dbReference type="InterPro" id="IPR007219">
    <property type="entry name" value="XnlR_reg_dom"/>
</dbReference>
<dbReference type="AlphaFoldDB" id="A0A9P3G5U6"/>
<evidence type="ECO:0000313" key="4">
    <source>
        <dbReference type="Proteomes" id="UP000703269"/>
    </source>
</evidence>
<dbReference type="InterPro" id="IPR050987">
    <property type="entry name" value="AtrR-like"/>
</dbReference>
<evidence type="ECO:0000256" key="1">
    <source>
        <dbReference type="ARBA" id="ARBA00023242"/>
    </source>
</evidence>
<name>A0A9P3G5U6_9APHY</name>
<gene>
    <name evidence="3" type="ORF">PsYK624_058850</name>
</gene>
<dbReference type="GO" id="GO:0003700">
    <property type="term" value="F:DNA-binding transcription factor activity"/>
    <property type="evidence" value="ECO:0007669"/>
    <property type="project" value="InterPro"/>
</dbReference>
<dbReference type="EMBL" id="BPQB01000014">
    <property type="protein sequence ID" value="GJE89778.1"/>
    <property type="molecule type" value="Genomic_DNA"/>
</dbReference>
<dbReference type="Proteomes" id="UP000703269">
    <property type="component" value="Unassembled WGS sequence"/>
</dbReference>
<evidence type="ECO:0000259" key="2">
    <source>
        <dbReference type="SMART" id="SM00906"/>
    </source>
</evidence>
<feature type="domain" description="Xylanolytic transcriptional activator regulatory" evidence="2">
    <location>
        <begin position="205"/>
        <end position="278"/>
    </location>
</feature>
<dbReference type="PANTHER" id="PTHR46910">
    <property type="entry name" value="TRANSCRIPTION FACTOR PDR1"/>
    <property type="match status" value="1"/>
</dbReference>
<dbReference type="GO" id="GO:0003677">
    <property type="term" value="F:DNA binding"/>
    <property type="evidence" value="ECO:0007669"/>
    <property type="project" value="InterPro"/>
</dbReference>
<dbReference type="SMART" id="SM00906">
    <property type="entry name" value="Fungal_trans"/>
    <property type="match status" value="1"/>
</dbReference>
<protein>
    <submittedName>
        <fullName evidence="3">Fungal specific transcription factor domain-containing protein</fullName>
    </submittedName>
</protein>
<dbReference type="Pfam" id="PF04082">
    <property type="entry name" value="Fungal_trans"/>
    <property type="match status" value="1"/>
</dbReference>
<sequence length="679" mass="75090">MPTEDPLVEGFRSLCLGGAQHTRFMGRSSHFQLMKAAFGMKFELIAESTSHLDGSVDINMILPHRRPQFWVHIFDFLPRDPPYTDFPEPTLMAELVDNYFHTIHYDLPLLHRPTFLQSVTSGLYLEDEGFGAIVLLVCALGARFSNNPATLPQDAQTWQHAGWRWFEQVRSARRLIPLTSTTPADIKITALAAAYVNTFATQYTNSSLIGHGLRLAQDLGAHRRLTYGTVPTLEGELHKRAFWCLVAMDRGMSASVGRSCSIQEEDFDVDYPIECDDEYWLTDNPQNAFKQPPRKPSSMAYFNWYLKLTQIQARALRTIYSLQGSKALGDPENAQRCVADLDSELNQWAASLPEHLKYDATRDDIPFAAQAASLQASYHNLRIFIHRPFMSQSHDISLPFPSTTMCTNAARSCIEVSERYFALKGPVHVYQQHVNAMFQSAIILLLQAWRQMRAGIAIDAATEFGYVNRTLRVLRTLELHWDIAGRSWDILSDLMTAVQSRYGNYARNVSQGGVGGTGVERTFRASLARPQLSPGSATSPVYATAPPWNAAAPALDPAMHNTTGTTNVTSQTGIWSPVSGAPAVSSTNAPLELSAFTRRSTEPNLDAAFAAFFPAFTYDDPFVMMTQQPYSSGQPFDAEAWLNGGGTDANVGTSTSHFAQTYGGPFPAGSAPAQGSTLQ</sequence>
<proteinExistence type="predicted"/>
<dbReference type="CDD" id="cd12148">
    <property type="entry name" value="fungal_TF_MHR"/>
    <property type="match status" value="1"/>
</dbReference>
<accession>A0A9P3G5U6</accession>
<dbReference type="GO" id="GO:0008270">
    <property type="term" value="F:zinc ion binding"/>
    <property type="evidence" value="ECO:0007669"/>
    <property type="project" value="InterPro"/>
</dbReference>
<reference evidence="3 4" key="1">
    <citation type="submission" date="2021-08" db="EMBL/GenBank/DDBJ databases">
        <title>Draft Genome Sequence of Phanerochaete sordida strain YK-624.</title>
        <authorList>
            <person name="Mori T."/>
            <person name="Dohra H."/>
            <person name="Suzuki T."/>
            <person name="Kawagishi H."/>
            <person name="Hirai H."/>
        </authorList>
    </citation>
    <scope>NUCLEOTIDE SEQUENCE [LARGE SCALE GENOMIC DNA]</scope>
    <source>
        <strain evidence="3 4">YK-624</strain>
    </source>
</reference>
<evidence type="ECO:0000313" key="3">
    <source>
        <dbReference type="EMBL" id="GJE89778.1"/>
    </source>
</evidence>
<dbReference type="GO" id="GO:0006351">
    <property type="term" value="P:DNA-templated transcription"/>
    <property type="evidence" value="ECO:0007669"/>
    <property type="project" value="InterPro"/>
</dbReference>